<feature type="compositionally biased region" description="Basic and acidic residues" evidence="1">
    <location>
        <begin position="278"/>
        <end position="298"/>
    </location>
</feature>
<dbReference type="PANTHER" id="PTHR23004:SF22">
    <property type="entry name" value="DOUBLECORTIN DOMAIN-CONTAINING PROTEIN"/>
    <property type="match status" value="1"/>
</dbReference>
<dbReference type="GO" id="GO:0005874">
    <property type="term" value="C:microtubule"/>
    <property type="evidence" value="ECO:0007669"/>
    <property type="project" value="TreeGrafter"/>
</dbReference>
<evidence type="ECO:0000256" key="1">
    <source>
        <dbReference type="SAM" id="MobiDB-lite"/>
    </source>
</evidence>
<feature type="region of interest" description="Disordered" evidence="1">
    <location>
        <begin position="346"/>
        <end position="460"/>
    </location>
</feature>
<proteinExistence type="predicted"/>
<dbReference type="SUPFAM" id="SSF89837">
    <property type="entry name" value="Doublecortin (DC)"/>
    <property type="match status" value="1"/>
</dbReference>
<feature type="compositionally biased region" description="Low complexity" evidence="1">
    <location>
        <begin position="251"/>
        <end position="266"/>
    </location>
</feature>
<feature type="compositionally biased region" description="Polar residues" evidence="1">
    <location>
        <begin position="302"/>
        <end position="318"/>
    </location>
</feature>
<feature type="region of interest" description="Disordered" evidence="1">
    <location>
        <begin position="517"/>
        <end position="549"/>
    </location>
</feature>
<sequence length="549" mass="63143">MTETVHTIIHHVDYYPLRIRVYRNGDVFDPGRLVTVTRKQYKHWIVFLDALTEMLRTSTAIRRIFTVQGTPVLHFDDLETNGEYVAVENGPFINVPYGQSRFTMRGKRYNPIIKVNQGPNTFLNSAESMDIYLKKEGYGTITGLPYPFDGILTRSPSASQLQFKHMQSHIPPLKIGGSMEHLNELGGTATWLGTNEKWMMGERVAMKEEKPKKGLDSNPGETSEEGGRDDGSRADQNRSKSKTKLPRLLNSTSSSKRGSGKSEQSKTSSMIESLPPIDTREKEAKKKENDAVSVKTEEECVSIQNPQETVSESKINSRISRKPGVAAPAEDEIRYHRSYQVTETYVTTARKANENQELSDKKDESSGGDISEEIEESNQEKYVKDQRRSNIEEEEGVKQRKQQQQQQQQSMKPKQGGKRERAKWTESKEMNTRRREEAKSKEHVEPEQKRKTDETKKNPVEKMTNLDKFDADISTIPIRTERRLVTSRSTLHLFVDEIIGEEIEDVLNRAKLWEDNRRRQKMKQQCTQTTPSRSQSLRRHVQLFDPDFD</sequence>
<dbReference type="GO" id="GO:0035556">
    <property type="term" value="P:intracellular signal transduction"/>
    <property type="evidence" value="ECO:0007669"/>
    <property type="project" value="InterPro"/>
</dbReference>
<dbReference type="OrthoDB" id="1738954at2759"/>
<dbReference type="PANTHER" id="PTHR23004">
    <property type="entry name" value="DOUBLECORTIN DOMAIN CONTAINING 2"/>
    <property type="match status" value="1"/>
</dbReference>
<feature type="compositionally biased region" description="Basic and acidic residues" evidence="1">
    <location>
        <begin position="225"/>
        <end position="238"/>
    </location>
</feature>
<reference evidence="3 4" key="1">
    <citation type="submission" date="2020-04" db="EMBL/GenBank/DDBJ databases">
        <authorList>
            <person name="Laetsch R D."/>
            <person name="Stevens L."/>
            <person name="Kumar S."/>
            <person name="Blaxter L. M."/>
        </authorList>
    </citation>
    <scope>NUCLEOTIDE SEQUENCE [LARGE SCALE GENOMIC DNA]</scope>
</reference>
<feature type="region of interest" description="Disordered" evidence="1">
    <location>
        <begin position="205"/>
        <end position="329"/>
    </location>
</feature>
<dbReference type="Gene3D" id="3.10.20.230">
    <property type="entry name" value="Doublecortin domain"/>
    <property type="match status" value="1"/>
</dbReference>
<dbReference type="Proteomes" id="UP000494206">
    <property type="component" value="Unassembled WGS sequence"/>
</dbReference>
<dbReference type="FunFam" id="3.10.20.230:FF:000023">
    <property type="entry name" value="Predicted protein"/>
    <property type="match status" value="1"/>
</dbReference>
<dbReference type="Pfam" id="PF03607">
    <property type="entry name" value="DCX"/>
    <property type="match status" value="1"/>
</dbReference>
<feature type="compositionally biased region" description="Basic and acidic residues" evidence="1">
    <location>
        <begin position="205"/>
        <end position="215"/>
    </location>
</feature>
<feature type="compositionally biased region" description="Basic and acidic residues" evidence="1">
    <location>
        <begin position="417"/>
        <end position="460"/>
    </location>
</feature>
<comment type="caution">
    <text evidence="3">The sequence shown here is derived from an EMBL/GenBank/DDBJ whole genome shotgun (WGS) entry which is preliminary data.</text>
</comment>
<dbReference type="PROSITE" id="PS50309">
    <property type="entry name" value="DC"/>
    <property type="match status" value="1"/>
</dbReference>
<evidence type="ECO:0000313" key="4">
    <source>
        <dbReference type="Proteomes" id="UP000494206"/>
    </source>
</evidence>
<evidence type="ECO:0000259" key="2">
    <source>
        <dbReference type="PROSITE" id="PS50309"/>
    </source>
</evidence>
<dbReference type="EMBL" id="CADEPM010000004">
    <property type="protein sequence ID" value="CAB3404454.1"/>
    <property type="molecule type" value="Genomic_DNA"/>
</dbReference>
<gene>
    <name evidence="3" type="ORF">CBOVIS_LOCUS6786</name>
</gene>
<dbReference type="SMART" id="SM00537">
    <property type="entry name" value="DCX"/>
    <property type="match status" value="1"/>
</dbReference>
<feature type="compositionally biased region" description="Basic and acidic residues" evidence="1">
    <location>
        <begin position="378"/>
        <end position="391"/>
    </location>
</feature>
<feature type="compositionally biased region" description="Basic and acidic residues" evidence="1">
    <location>
        <begin position="351"/>
        <end position="365"/>
    </location>
</feature>
<dbReference type="AlphaFoldDB" id="A0A8S1EUV6"/>
<accession>A0A8S1EUV6</accession>
<feature type="domain" description="Doublecortin" evidence="2">
    <location>
        <begin position="17"/>
        <end position="98"/>
    </location>
</feature>
<organism evidence="3 4">
    <name type="scientific">Caenorhabditis bovis</name>
    <dbReference type="NCBI Taxonomy" id="2654633"/>
    <lineage>
        <taxon>Eukaryota</taxon>
        <taxon>Metazoa</taxon>
        <taxon>Ecdysozoa</taxon>
        <taxon>Nematoda</taxon>
        <taxon>Chromadorea</taxon>
        <taxon>Rhabditida</taxon>
        <taxon>Rhabditina</taxon>
        <taxon>Rhabditomorpha</taxon>
        <taxon>Rhabditoidea</taxon>
        <taxon>Rhabditidae</taxon>
        <taxon>Peloderinae</taxon>
        <taxon>Caenorhabditis</taxon>
    </lineage>
</organism>
<dbReference type="InterPro" id="IPR003533">
    <property type="entry name" value="Doublecortin_dom"/>
</dbReference>
<name>A0A8S1EUV6_9PELO</name>
<dbReference type="InterPro" id="IPR036572">
    <property type="entry name" value="Doublecortin_dom_sf"/>
</dbReference>
<feature type="compositionally biased region" description="Low complexity" evidence="1">
    <location>
        <begin position="402"/>
        <end position="414"/>
    </location>
</feature>
<keyword evidence="4" id="KW-1185">Reference proteome</keyword>
<protein>
    <recommendedName>
        <fullName evidence="2">Doublecortin domain-containing protein</fullName>
    </recommendedName>
</protein>
<feature type="compositionally biased region" description="Polar residues" evidence="1">
    <location>
        <begin position="523"/>
        <end position="535"/>
    </location>
</feature>
<evidence type="ECO:0000313" key="3">
    <source>
        <dbReference type="EMBL" id="CAB3404454.1"/>
    </source>
</evidence>
<dbReference type="GO" id="GO:0005815">
    <property type="term" value="C:microtubule organizing center"/>
    <property type="evidence" value="ECO:0007669"/>
    <property type="project" value="TreeGrafter"/>
</dbReference>